<protein>
    <recommendedName>
        <fullName evidence="1">D-isomer specific 2-hydroxyacid dehydrogenase catalytic domain-containing protein</fullName>
    </recommendedName>
</protein>
<dbReference type="GO" id="GO:0051287">
    <property type="term" value="F:NAD binding"/>
    <property type="evidence" value="ECO:0007669"/>
    <property type="project" value="InterPro"/>
</dbReference>
<evidence type="ECO:0000313" key="2">
    <source>
        <dbReference type="EMBL" id="KAG8076658.1"/>
    </source>
</evidence>
<evidence type="ECO:0000259" key="1">
    <source>
        <dbReference type="Pfam" id="PF00389"/>
    </source>
</evidence>
<dbReference type="PANTHER" id="PTHR42938">
    <property type="entry name" value="FORMATE DEHYDROGENASE 1"/>
    <property type="match status" value="1"/>
</dbReference>
<name>A0A8J5TAQ2_ZIZPA</name>
<dbReference type="PANTHER" id="PTHR42938:SF5">
    <property type="entry name" value="D-3-PHOSPHOGLYCERATE DEHYDROGENASE 3, CHLOROPLASTIC"/>
    <property type="match status" value="1"/>
</dbReference>
<dbReference type="Proteomes" id="UP000729402">
    <property type="component" value="Unassembled WGS sequence"/>
</dbReference>
<dbReference type="OrthoDB" id="1709286at2759"/>
<dbReference type="EMBL" id="JAAALK010000283">
    <property type="protein sequence ID" value="KAG8076658.1"/>
    <property type="molecule type" value="Genomic_DNA"/>
</dbReference>
<reference evidence="2" key="1">
    <citation type="journal article" date="2021" name="bioRxiv">
        <title>Whole Genome Assembly and Annotation of Northern Wild Rice, Zizania palustris L., Supports a Whole Genome Duplication in the Zizania Genus.</title>
        <authorList>
            <person name="Haas M."/>
            <person name="Kono T."/>
            <person name="Macchietto M."/>
            <person name="Millas R."/>
            <person name="McGilp L."/>
            <person name="Shao M."/>
            <person name="Duquette J."/>
            <person name="Hirsch C.N."/>
            <person name="Kimball J."/>
        </authorList>
    </citation>
    <scope>NUCLEOTIDE SEQUENCE</scope>
    <source>
        <tissue evidence="2">Fresh leaf tissue</tissue>
    </source>
</reference>
<keyword evidence="3" id="KW-1185">Reference proteome</keyword>
<dbReference type="Pfam" id="PF00389">
    <property type="entry name" value="2-Hacid_dh"/>
    <property type="match status" value="1"/>
</dbReference>
<sequence length="182" mass="19135">MAALYHIIATTHQCVLFPTHQSAALAPSVPCLLAYANYNYTRLSVSAVIAPTVSTVPIGGAILGKPTILVAEKLGAAGLELLSEFANMDCCCGLSPEELCAKIPLCDMLIVRSGTKVGHDMFEAFSGILHVVVHAGVGIDNVNLATATEHGIFIVILPHPIFLTIAHVVPILLKISAIIVCE</sequence>
<evidence type="ECO:0000313" key="3">
    <source>
        <dbReference type="Proteomes" id="UP000729402"/>
    </source>
</evidence>
<feature type="domain" description="D-isomer specific 2-hydroxyacid dehydrogenase catalytic" evidence="1">
    <location>
        <begin position="68"/>
        <end position="158"/>
    </location>
</feature>
<dbReference type="InterPro" id="IPR006139">
    <property type="entry name" value="D-isomer_2_OHA_DH_cat_dom"/>
</dbReference>
<dbReference type="AlphaFoldDB" id="A0A8J5TAQ2"/>
<dbReference type="GO" id="GO:0004617">
    <property type="term" value="F:phosphoglycerate dehydrogenase activity"/>
    <property type="evidence" value="ECO:0007669"/>
    <property type="project" value="TreeGrafter"/>
</dbReference>
<proteinExistence type="predicted"/>
<dbReference type="GO" id="GO:0009570">
    <property type="term" value="C:chloroplast stroma"/>
    <property type="evidence" value="ECO:0007669"/>
    <property type="project" value="TreeGrafter"/>
</dbReference>
<comment type="caution">
    <text evidence="2">The sequence shown here is derived from an EMBL/GenBank/DDBJ whole genome shotgun (WGS) entry which is preliminary data.</text>
</comment>
<organism evidence="2 3">
    <name type="scientific">Zizania palustris</name>
    <name type="common">Northern wild rice</name>
    <dbReference type="NCBI Taxonomy" id="103762"/>
    <lineage>
        <taxon>Eukaryota</taxon>
        <taxon>Viridiplantae</taxon>
        <taxon>Streptophyta</taxon>
        <taxon>Embryophyta</taxon>
        <taxon>Tracheophyta</taxon>
        <taxon>Spermatophyta</taxon>
        <taxon>Magnoliopsida</taxon>
        <taxon>Liliopsida</taxon>
        <taxon>Poales</taxon>
        <taxon>Poaceae</taxon>
        <taxon>BOP clade</taxon>
        <taxon>Oryzoideae</taxon>
        <taxon>Oryzeae</taxon>
        <taxon>Zizaniinae</taxon>
        <taxon>Zizania</taxon>
    </lineage>
</organism>
<accession>A0A8J5TAQ2</accession>
<gene>
    <name evidence="2" type="ORF">GUJ93_ZPchr0006g45671</name>
</gene>
<reference evidence="2" key="2">
    <citation type="submission" date="2021-02" db="EMBL/GenBank/DDBJ databases">
        <authorList>
            <person name="Kimball J.A."/>
            <person name="Haas M.W."/>
            <person name="Macchietto M."/>
            <person name="Kono T."/>
            <person name="Duquette J."/>
            <person name="Shao M."/>
        </authorList>
    </citation>
    <scope>NUCLEOTIDE SEQUENCE</scope>
    <source>
        <tissue evidence="2">Fresh leaf tissue</tissue>
    </source>
</reference>